<evidence type="ECO:0000259" key="2">
    <source>
        <dbReference type="Pfam" id="PF00561"/>
    </source>
</evidence>
<reference evidence="3 4" key="1">
    <citation type="journal article" date="2019" name="Int. J. Syst. Evol. Microbiol.">
        <title>The Global Catalogue of Microorganisms (GCM) 10K type strain sequencing project: providing services to taxonomists for standard genome sequencing and annotation.</title>
        <authorList>
            <consortium name="The Broad Institute Genomics Platform"/>
            <consortium name="The Broad Institute Genome Sequencing Center for Infectious Disease"/>
            <person name="Wu L."/>
            <person name="Ma J."/>
        </authorList>
    </citation>
    <scope>NUCLEOTIDE SEQUENCE [LARGE SCALE GENOMIC DNA]</scope>
    <source>
        <strain evidence="3 4">JCM 16114</strain>
    </source>
</reference>
<protein>
    <submittedName>
        <fullName evidence="3">Bromoperoxidase</fullName>
    </submittedName>
</protein>
<dbReference type="InterPro" id="IPR029058">
    <property type="entry name" value="AB_hydrolase_fold"/>
</dbReference>
<gene>
    <name evidence="3" type="ORF">GCM10009850_113030</name>
</gene>
<dbReference type="InterPro" id="IPR050266">
    <property type="entry name" value="AB_hydrolase_sf"/>
</dbReference>
<dbReference type="PRINTS" id="PR00111">
    <property type="entry name" value="ABHYDROLASE"/>
</dbReference>
<accession>A0ABN3D2G1</accession>
<organism evidence="3 4">
    <name type="scientific">Nonomuraea monospora</name>
    <dbReference type="NCBI Taxonomy" id="568818"/>
    <lineage>
        <taxon>Bacteria</taxon>
        <taxon>Bacillati</taxon>
        <taxon>Actinomycetota</taxon>
        <taxon>Actinomycetes</taxon>
        <taxon>Streptosporangiales</taxon>
        <taxon>Streptosporangiaceae</taxon>
        <taxon>Nonomuraea</taxon>
    </lineage>
</organism>
<dbReference type="PANTHER" id="PTHR43798">
    <property type="entry name" value="MONOACYLGLYCEROL LIPASE"/>
    <property type="match status" value="1"/>
</dbReference>
<dbReference type="PANTHER" id="PTHR43798:SF31">
    <property type="entry name" value="AB HYDROLASE SUPERFAMILY PROTEIN YCLE"/>
    <property type="match status" value="1"/>
</dbReference>
<evidence type="ECO:0000313" key="3">
    <source>
        <dbReference type="EMBL" id="GAA2215835.1"/>
    </source>
</evidence>
<dbReference type="SUPFAM" id="SSF53474">
    <property type="entry name" value="alpha/beta-Hydrolases"/>
    <property type="match status" value="1"/>
</dbReference>
<name>A0ABN3D2G1_9ACTN</name>
<evidence type="ECO:0000313" key="4">
    <source>
        <dbReference type="Proteomes" id="UP001499843"/>
    </source>
</evidence>
<feature type="domain" description="AB hydrolase-1" evidence="2">
    <location>
        <begin position="27"/>
        <end position="265"/>
    </location>
</feature>
<comment type="caution">
    <text evidence="3">The sequence shown here is derived from an EMBL/GenBank/DDBJ whole genome shotgun (WGS) entry which is preliminary data.</text>
</comment>
<dbReference type="Gene3D" id="3.40.50.1820">
    <property type="entry name" value="alpha/beta hydrolase"/>
    <property type="match status" value="1"/>
</dbReference>
<dbReference type="PRINTS" id="PR00412">
    <property type="entry name" value="EPOXHYDRLASE"/>
</dbReference>
<dbReference type="Pfam" id="PF00561">
    <property type="entry name" value="Abhydrolase_1"/>
    <property type="match status" value="1"/>
</dbReference>
<dbReference type="RefSeq" id="WP_344494890.1">
    <property type="nucleotide sequence ID" value="NZ_BAAAQX010000055.1"/>
</dbReference>
<dbReference type="Proteomes" id="UP001499843">
    <property type="component" value="Unassembled WGS sequence"/>
</dbReference>
<proteinExistence type="predicted"/>
<evidence type="ECO:0000256" key="1">
    <source>
        <dbReference type="ARBA" id="ARBA00022801"/>
    </source>
</evidence>
<dbReference type="InterPro" id="IPR000073">
    <property type="entry name" value="AB_hydrolase_1"/>
</dbReference>
<keyword evidence="1" id="KW-0378">Hydrolase</keyword>
<dbReference type="InterPro" id="IPR000639">
    <property type="entry name" value="Epox_hydrolase-like"/>
</dbReference>
<dbReference type="EMBL" id="BAAAQX010000055">
    <property type="protein sequence ID" value="GAA2215835.1"/>
    <property type="molecule type" value="Genomic_DNA"/>
</dbReference>
<sequence length="280" mass="30785">MACLPVGVDHGRTPVELYYEDYGHGRPVVLLHDWPLSRHMWAAQLPALVESGYRVITYDRRGFGDSSRPWNGHDYDTLADDLRVVMERLELSEATLVGAGMGAGEVVRYLTRHGTAGIRAVVLVGAALPYLYRSYDNPEGPWTSGQADHLKSHLSTDRFAMLNTYVNRMFQAGEELLLSDPHRDHYRVQGTDASPQALSSGLDTLARSDLRSEISAAALPTLLIHGEHDVITPLASTGEKAHRLIAGSTLEVVQGAPHGCQATHPLRFNRTLLRFLANGS</sequence>
<keyword evidence="4" id="KW-1185">Reference proteome</keyword>